<keyword evidence="1" id="KW-0143">Chaperone</keyword>
<dbReference type="InterPro" id="IPR022577">
    <property type="entry name" value="TBCD_C"/>
</dbReference>
<dbReference type="PANTHER" id="PTHR12658:SF0">
    <property type="entry name" value="TUBULIN-SPECIFIC CHAPERONE D"/>
    <property type="match status" value="1"/>
</dbReference>
<dbReference type="InterPro" id="IPR033162">
    <property type="entry name" value="TBCD"/>
</dbReference>
<dbReference type="Gene3D" id="1.25.10.10">
    <property type="entry name" value="Leucine-rich Repeat Variant"/>
    <property type="match status" value="1"/>
</dbReference>
<dbReference type="GO" id="GO:0000226">
    <property type="term" value="P:microtubule cytoskeleton organization"/>
    <property type="evidence" value="ECO:0007669"/>
    <property type="project" value="TreeGrafter"/>
</dbReference>
<name>A0A7S0KMM1_9CHLO</name>
<dbReference type="SUPFAM" id="SSF48371">
    <property type="entry name" value="ARM repeat"/>
    <property type="match status" value="1"/>
</dbReference>
<accession>A0A7S0KMM1</accession>
<reference evidence="4" key="1">
    <citation type="submission" date="2021-01" db="EMBL/GenBank/DDBJ databases">
        <authorList>
            <person name="Corre E."/>
            <person name="Pelletier E."/>
            <person name="Niang G."/>
            <person name="Scheremetjew M."/>
            <person name="Finn R."/>
            <person name="Kale V."/>
            <person name="Holt S."/>
            <person name="Cochrane G."/>
            <person name="Meng A."/>
            <person name="Brown T."/>
            <person name="Cohen L."/>
        </authorList>
    </citation>
    <scope>NUCLEOTIDE SEQUENCE</scope>
    <source>
        <strain evidence="4">Clade-D-RCC2572</strain>
    </source>
</reference>
<feature type="domain" description="Tubulin-folding cofactor D C-terminal" evidence="2">
    <location>
        <begin position="871"/>
        <end position="1067"/>
    </location>
</feature>
<evidence type="ECO:0000259" key="3">
    <source>
        <dbReference type="Pfam" id="PF25767"/>
    </source>
</evidence>
<dbReference type="InterPro" id="IPR058033">
    <property type="entry name" value="ARM_TBCD_2nd"/>
</dbReference>
<evidence type="ECO:0000313" key="4">
    <source>
        <dbReference type="EMBL" id="CAD8586463.1"/>
    </source>
</evidence>
<dbReference type="GO" id="GO:0007021">
    <property type="term" value="P:tubulin complex assembly"/>
    <property type="evidence" value="ECO:0007669"/>
    <property type="project" value="InterPro"/>
</dbReference>
<gene>
    <name evidence="4" type="ORF">OMED0929_LOCUS5957</name>
</gene>
<dbReference type="AlphaFoldDB" id="A0A7S0KMM1"/>
<dbReference type="Pfam" id="PF25767">
    <property type="entry name" value="ARM_TBCD_2nd"/>
    <property type="match status" value="1"/>
</dbReference>
<dbReference type="InterPro" id="IPR016024">
    <property type="entry name" value="ARM-type_fold"/>
</dbReference>
<protein>
    <recommendedName>
        <fullName evidence="5">Tubulin-specific chaperone D</fullName>
    </recommendedName>
</protein>
<evidence type="ECO:0008006" key="5">
    <source>
        <dbReference type="Google" id="ProtNLM"/>
    </source>
</evidence>
<dbReference type="EMBL" id="HBEW01007050">
    <property type="protein sequence ID" value="CAD8586463.1"/>
    <property type="molecule type" value="Transcribed_RNA"/>
</dbReference>
<dbReference type="GO" id="GO:0005096">
    <property type="term" value="F:GTPase activator activity"/>
    <property type="evidence" value="ECO:0007669"/>
    <property type="project" value="InterPro"/>
</dbReference>
<feature type="domain" description="Tubulin-folding cofactor D ARM repeats" evidence="3">
    <location>
        <begin position="255"/>
        <end position="501"/>
    </location>
</feature>
<evidence type="ECO:0000256" key="1">
    <source>
        <dbReference type="ARBA" id="ARBA00023186"/>
    </source>
</evidence>
<dbReference type="Pfam" id="PF12612">
    <property type="entry name" value="TFCD_C"/>
    <property type="match status" value="1"/>
</dbReference>
<proteinExistence type="predicted"/>
<dbReference type="Pfam" id="PF23579">
    <property type="entry name" value="ARM_TBCD"/>
    <property type="match status" value="1"/>
</dbReference>
<dbReference type="PANTHER" id="PTHR12658">
    <property type="entry name" value="BETA-TUBULIN COFACTOR D"/>
    <property type="match status" value="1"/>
</dbReference>
<organism evidence="4">
    <name type="scientific">Ostreococcus mediterraneus</name>
    <dbReference type="NCBI Taxonomy" id="1486918"/>
    <lineage>
        <taxon>Eukaryota</taxon>
        <taxon>Viridiplantae</taxon>
        <taxon>Chlorophyta</taxon>
        <taxon>Mamiellophyceae</taxon>
        <taxon>Mamiellales</taxon>
        <taxon>Bathycoccaceae</taxon>
        <taxon>Ostreococcus</taxon>
    </lineage>
</organism>
<dbReference type="GO" id="GO:0007023">
    <property type="term" value="P:post-chaperonin tubulin folding pathway"/>
    <property type="evidence" value="ECO:0007669"/>
    <property type="project" value="InterPro"/>
</dbReference>
<sequence length="1197" mass="130826">MMRMFIGTIEMYREQATLLDPLLEALITPLAVDVLEREARRGGERERRCLYSSRRLGRACVILDALSSVRGWKTCIRFYPNAARDLEPAVKLLAWTSTEASAVGWETRRVVLSWISMLALTPFDLVSIDSATSVTVASEHDAVPLVVRELVTECKRCLGDSGATRDAAAATLAKLLTRPDMSEALISFFDWAGRALKGLISNDRQELSFLIPGVLRALAGIYKSGARDVLLAHAERTWRDASETFQSEYAKSSTLVRQLSVKLATRVGLVFMKPRVVSWRYNRGSRCLQDNLISAENKPNSDGAAANSQTSTSIASGLASQGDSDFVDEAVDDIVEMFLVGLRDTDTVVRWSAAKGLGRIASRLPRDFGDEVVGAVLECLSITESDSTWHGACLALAELARRGLLLPSRLAETIPLVVEALTYDVRRGPHSVGSHVRDAACYVCWAFARAYAPDVFAPYVNEIAPTLLMVACFDREVNCRRAASAAFQESVGRLGQFPHGIDIVTVADYFSLGAKVHASLTVAPYICRFDEYRVPMLEHILDAKLTHWERSSRSLATQTVGVLGDLDPHWILDIGLPTVLDRACHSDLPTRHGAILAIGEMILVANRANLTPCLEARKKVADVIPNIQRHKLFRGNGSELMRGATCRLIECIAKSARLMPVDHSTREILLSSAEESLRCSNVDIQIAAANAITAYAHAYYNENDDVADIGVSRVLAVHSKIITKEPLGVIRRGSALLLGALPERMLFAPVEGGTPAWSIALNALISATIPELDAEMRDAETRVNATMSLTELAITLLNLQSTRDGEKAVLISIATRVIDALLDCMLDYSVDNRGDVGSWVREAAMGSLPLVVAAMQKFISGTPLDDVRTTRMFSSILKQCAEKIDRTRIQAMRVLVLFVRGGEVNKLGALRVANVGVMPLAALDNCVAFQTLCSIVPESLERVPDASRPMVIFDAIAAPLLKESAYAFDILNGWFVSAGGIADGLAHFSSNALVSAMSDSPNVANVVIYSLVRVMTENKHNDRLTLPTLRVCDFLISRGCLPQSHEIALALVESIRSECYSSREISKLTVGASCLAHFIRAQAEDVHKSSATGLLALMVNRYPRVRREAAEQMYMGLIALDEPSGDDERASELLSSNSWDVPPSATKNIRIELYKLLQLDLPVFVLKDIKASASIQHHVNVLDEHSTYASLVENAGY</sequence>
<evidence type="ECO:0000259" key="2">
    <source>
        <dbReference type="Pfam" id="PF12612"/>
    </source>
</evidence>
<dbReference type="GO" id="GO:0048487">
    <property type="term" value="F:beta-tubulin binding"/>
    <property type="evidence" value="ECO:0007669"/>
    <property type="project" value="InterPro"/>
</dbReference>
<dbReference type="InterPro" id="IPR011989">
    <property type="entry name" value="ARM-like"/>
</dbReference>